<comment type="caution">
    <text evidence="5">The sequence shown here is derived from an EMBL/GenBank/DDBJ whole genome shotgun (WGS) entry which is preliminary data.</text>
</comment>
<evidence type="ECO:0000256" key="1">
    <source>
        <dbReference type="ARBA" id="ARBA00023015"/>
    </source>
</evidence>
<dbReference type="Gene3D" id="1.10.10.10">
    <property type="entry name" value="Winged helix-like DNA-binding domain superfamily/Winged helix DNA-binding domain"/>
    <property type="match status" value="1"/>
</dbReference>
<evidence type="ECO:0000256" key="2">
    <source>
        <dbReference type="ARBA" id="ARBA00023125"/>
    </source>
</evidence>
<dbReference type="EMBL" id="JAINVB010000001">
    <property type="protein sequence ID" value="MCK0085631.1"/>
    <property type="molecule type" value="Genomic_DNA"/>
</dbReference>
<protein>
    <submittedName>
        <fullName evidence="5">MarR family winged helix-turn-helix transcriptional regulator</fullName>
    </submittedName>
</protein>
<evidence type="ECO:0000313" key="6">
    <source>
        <dbReference type="Proteomes" id="UP001203136"/>
    </source>
</evidence>
<sequence>MTITDKMNSFYYHMSLYELQMMNGSDYFNGLSYNSLLYINVIEQLEDCTVSKLAQALHITKSAVTIKINELVRQKLVLKEQSSMDKRVYYLRLSPEIANIMGLYDEIFQKVESDLRTKYTEEQLELFGDILQTISGYNWRQLKNE</sequence>
<evidence type="ECO:0000256" key="3">
    <source>
        <dbReference type="ARBA" id="ARBA00023163"/>
    </source>
</evidence>
<reference evidence="5" key="1">
    <citation type="journal article" date="2022" name="Cell Host Microbe">
        <title>Colonization of the live biotherapeutic product VE303 and modulation of the microbiota and metabolites in healthy volunteers.</title>
        <authorList>
            <person name="Dsouza M."/>
            <person name="Menon R."/>
            <person name="Crossette E."/>
            <person name="Bhattarai S.K."/>
            <person name="Schneider J."/>
            <person name="Kim Y.G."/>
            <person name="Reddy S."/>
            <person name="Caballero S."/>
            <person name="Felix C."/>
            <person name="Cornacchione L."/>
            <person name="Hendrickson J."/>
            <person name="Watson A.R."/>
            <person name="Minot S.S."/>
            <person name="Greenfield N."/>
            <person name="Schopf L."/>
            <person name="Szabady R."/>
            <person name="Patarroyo J."/>
            <person name="Smith W."/>
            <person name="Harrison P."/>
            <person name="Kuijper E.J."/>
            <person name="Kelly C.P."/>
            <person name="Olle B."/>
            <person name="Bobilev D."/>
            <person name="Silber J.L."/>
            <person name="Bucci V."/>
            <person name="Roberts B."/>
            <person name="Faith J."/>
            <person name="Norman J.M."/>
        </authorList>
    </citation>
    <scope>NUCLEOTIDE SEQUENCE</scope>
    <source>
        <strain evidence="5">VE303-04</strain>
    </source>
</reference>
<dbReference type="GeneID" id="57971456"/>
<dbReference type="AlphaFoldDB" id="A0AAW5F026"/>
<dbReference type="Proteomes" id="UP001203136">
    <property type="component" value="Unassembled WGS sequence"/>
</dbReference>
<gene>
    <name evidence="5" type="ORF">K5I21_07040</name>
</gene>
<accession>A0AAW5F026</accession>
<keyword evidence="2" id="KW-0238">DNA-binding</keyword>
<dbReference type="Pfam" id="PF12802">
    <property type="entry name" value="MarR_2"/>
    <property type="match status" value="1"/>
</dbReference>
<dbReference type="RefSeq" id="WP_003504462.1">
    <property type="nucleotide sequence ID" value="NZ_BAABZD010000009.1"/>
</dbReference>
<feature type="domain" description="HTH marR-type" evidence="4">
    <location>
        <begin position="1"/>
        <end position="136"/>
    </location>
</feature>
<dbReference type="GO" id="GO:0003700">
    <property type="term" value="F:DNA-binding transcription factor activity"/>
    <property type="evidence" value="ECO:0007669"/>
    <property type="project" value="InterPro"/>
</dbReference>
<dbReference type="SUPFAM" id="SSF46785">
    <property type="entry name" value="Winged helix' DNA-binding domain"/>
    <property type="match status" value="1"/>
</dbReference>
<dbReference type="InterPro" id="IPR036388">
    <property type="entry name" value="WH-like_DNA-bd_sf"/>
</dbReference>
<evidence type="ECO:0000313" key="5">
    <source>
        <dbReference type="EMBL" id="MCK0085631.1"/>
    </source>
</evidence>
<name>A0AAW5F026_CLOSY</name>
<keyword evidence="3" id="KW-0804">Transcription</keyword>
<proteinExistence type="predicted"/>
<dbReference type="InterPro" id="IPR036390">
    <property type="entry name" value="WH_DNA-bd_sf"/>
</dbReference>
<dbReference type="GO" id="GO:0003677">
    <property type="term" value="F:DNA binding"/>
    <property type="evidence" value="ECO:0007669"/>
    <property type="project" value="UniProtKB-KW"/>
</dbReference>
<dbReference type="SMART" id="SM00347">
    <property type="entry name" value="HTH_MARR"/>
    <property type="match status" value="1"/>
</dbReference>
<dbReference type="PANTHER" id="PTHR42756:SF1">
    <property type="entry name" value="TRANSCRIPTIONAL REPRESSOR OF EMRAB OPERON"/>
    <property type="match status" value="1"/>
</dbReference>
<keyword evidence="1" id="KW-0805">Transcription regulation</keyword>
<dbReference type="InterPro" id="IPR000835">
    <property type="entry name" value="HTH_MarR-typ"/>
</dbReference>
<dbReference type="PANTHER" id="PTHR42756">
    <property type="entry name" value="TRANSCRIPTIONAL REGULATOR, MARR"/>
    <property type="match status" value="1"/>
</dbReference>
<evidence type="ECO:0000259" key="4">
    <source>
        <dbReference type="PROSITE" id="PS50995"/>
    </source>
</evidence>
<dbReference type="PROSITE" id="PS50995">
    <property type="entry name" value="HTH_MARR_2"/>
    <property type="match status" value="1"/>
</dbReference>
<organism evidence="5 6">
    <name type="scientific">Clostridium symbiosum</name>
    <name type="common">Bacteroides symbiosus</name>
    <dbReference type="NCBI Taxonomy" id="1512"/>
    <lineage>
        <taxon>Bacteria</taxon>
        <taxon>Bacillati</taxon>
        <taxon>Bacillota</taxon>
        <taxon>Clostridia</taxon>
        <taxon>Lachnospirales</taxon>
        <taxon>Lachnospiraceae</taxon>
        <taxon>Otoolea</taxon>
    </lineage>
</organism>